<comment type="caution">
    <text evidence="1">The sequence shown here is derived from an EMBL/GenBank/DDBJ whole genome shotgun (WGS) entry which is preliminary data.</text>
</comment>
<gene>
    <name evidence="1" type="ORF">MSG28_004549</name>
</gene>
<sequence length="188" mass="20155">MLNMKPPPSSSEQRDSAAAATRALRAAALLARLPDETDTGTQLPAFSSSLQLSNVGCPAIYIPNFIQRQVVGPCACARSARITTTILLANPAVKQQCLHCCVSAWRCIMAVIAIATVVQIIYVLDCNKCPSFAIRNCCGYSVTAFIYSIIMLLVHAWFLWGVSKVAGPCARSARIATTILLANPALKQ</sequence>
<organism evidence="1 2">
    <name type="scientific">Choristoneura fumiferana</name>
    <name type="common">Spruce budworm moth</name>
    <name type="synonym">Archips fumiferana</name>
    <dbReference type="NCBI Taxonomy" id="7141"/>
    <lineage>
        <taxon>Eukaryota</taxon>
        <taxon>Metazoa</taxon>
        <taxon>Ecdysozoa</taxon>
        <taxon>Arthropoda</taxon>
        <taxon>Hexapoda</taxon>
        <taxon>Insecta</taxon>
        <taxon>Pterygota</taxon>
        <taxon>Neoptera</taxon>
        <taxon>Endopterygota</taxon>
        <taxon>Lepidoptera</taxon>
        <taxon>Glossata</taxon>
        <taxon>Ditrysia</taxon>
        <taxon>Tortricoidea</taxon>
        <taxon>Tortricidae</taxon>
        <taxon>Tortricinae</taxon>
        <taxon>Choristoneura</taxon>
    </lineage>
</organism>
<name>A0ACC0K6I7_CHOFU</name>
<evidence type="ECO:0000313" key="2">
    <source>
        <dbReference type="Proteomes" id="UP001064048"/>
    </source>
</evidence>
<proteinExistence type="predicted"/>
<reference evidence="1 2" key="1">
    <citation type="journal article" date="2022" name="Genome Biol. Evol.">
        <title>The Spruce Budworm Genome: Reconstructing the Evolutionary History of Antifreeze Proteins.</title>
        <authorList>
            <person name="Beliveau C."/>
            <person name="Gagne P."/>
            <person name="Picq S."/>
            <person name="Vernygora O."/>
            <person name="Keeling C.I."/>
            <person name="Pinkney K."/>
            <person name="Doucet D."/>
            <person name="Wen F."/>
            <person name="Johnston J.S."/>
            <person name="Maaroufi H."/>
            <person name="Boyle B."/>
            <person name="Laroche J."/>
            <person name="Dewar K."/>
            <person name="Juretic N."/>
            <person name="Blackburn G."/>
            <person name="Nisole A."/>
            <person name="Brunet B."/>
            <person name="Brandao M."/>
            <person name="Lumley L."/>
            <person name="Duan J."/>
            <person name="Quan G."/>
            <person name="Lucarotti C.J."/>
            <person name="Roe A.D."/>
            <person name="Sperling F.A.H."/>
            <person name="Levesque R.C."/>
            <person name="Cusson M."/>
        </authorList>
    </citation>
    <scope>NUCLEOTIDE SEQUENCE [LARGE SCALE GENOMIC DNA]</scope>
    <source>
        <strain evidence="1">Glfc:IPQL:Cfum</strain>
    </source>
</reference>
<dbReference type="Proteomes" id="UP001064048">
    <property type="component" value="Chromosome 7"/>
</dbReference>
<protein>
    <submittedName>
        <fullName evidence="1">Uncharacterized protein</fullName>
    </submittedName>
</protein>
<dbReference type="EMBL" id="CM046107">
    <property type="protein sequence ID" value="KAI8432021.1"/>
    <property type="molecule type" value="Genomic_DNA"/>
</dbReference>
<keyword evidence="2" id="KW-1185">Reference proteome</keyword>
<accession>A0ACC0K6I7</accession>
<evidence type="ECO:0000313" key="1">
    <source>
        <dbReference type="EMBL" id="KAI8432021.1"/>
    </source>
</evidence>